<dbReference type="EMBL" id="JAAWWL010000002">
    <property type="protein sequence ID" value="NKI32832.1"/>
    <property type="molecule type" value="Genomic_DNA"/>
</dbReference>
<dbReference type="SUPFAM" id="SSF64182">
    <property type="entry name" value="DHH phosphoesterases"/>
    <property type="match status" value="1"/>
</dbReference>
<evidence type="ECO:0000313" key="3">
    <source>
        <dbReference type="EMBL" id="NKI32832.1"/>
    </source>
</evidence>
<feature type="domain" description="DDH" evidence="1">
    <location>
        <begin position="18"/>
        <end position="169"/>
    </location>
</feature>
<dbReference type="PANTHER" id="PTHR47618">
    <property type="entry name" value="BIFUNCTIONAL OLIGORIBONUCLEASE AND PAP PHOSPHATASE NRNA"/>
    <property type="match status" value="1"/>
</dbReference>
<dbReference type="Gene3D" id="3.10.310.30">
    <property type="match status" value="1"/>
</dbReference>
<accession>A0ABX1GVS4</accession>
<dbReference type="Pfam" id="PF02272">
    <property type="entry name" value="DHHA1"/>
    <property type="match status" value="1"/>
</dbReference>
<dbReference type="InterPro" id="IPR051319">
    <property type="entry name" value="Oligoribo/pAp-PDE_c-di-AMP_PDE"/>
</dbReference>
<sequence>MDSMKIEALKELLGTPKKIIIVVHKNPDGDAIGSGLGLKHFLTQYGHTVEMIVPNEYPKFLKWLPGTKQVLNFEWETSKSKYLIKEAEVIFTLDFNHLSRTGNMESVLENVDSDFVMIDHHQSPSDYASFMYSDVNMSSTCEMVYHFIDKLNGLDKITPEIAACLYTGIMTDTGSFKFASTSKTTHIVVADLIDKGAQNHEIHQNVFDNNSPSRLHLLGVALKNLVILEEYNTAFTYLTQSELDQYGYSKGDTEGFVNYGLTLEKIVFAVIFIENTEEGIIKISFRSVGDFSVNEFARDNFNGGGHNNAAGGRSEKGMQETIDTFVNLLPHYKDLLLSK</sequence>
<gene>
    <name evidence="3" type="ORF">HCU67_12820</name>
</gene>
<organism evidence="3 4">
    <name type="scientific">Croceivirga thetidis</name>
    <dbReference type="NCBI Taxonomy" id="2721623"/>
    <lineage>
        <taxon>Bacteria</taxon>
        <taxon>Pseudomonadati</taxon>
        <taxon>Bacteroidota</taxon>
        <taxon>Flavobacteriia</taxon>
        <taxon>Flavobacteriales</taxon>
        <taxon>Flavobacteriaceae</taxon>
        <taxon>Croceivirga</taxon>
    </lineage>
</organism>
<dbReference type="PANTHER" id="PTHR47618:SF1">
    <property type="entry name" value="BIFUNCTIONAL OLIGORIBONUCLEASE AND PAP PHOSPHATASE NRNA"/>
    <property type="match status" value="1"/>
</dbReference>
<evidence type="ECO:0000259" key="2">
    <source>
        <dbReference type="Pfam" id="PF02272"/>
    </source>
</evidence>
<comment type="caution">
    <text evidence="3">The sequence shown here is derived from an EMBL/GenBank/DDBJ whole genome shotgun (WGS) entry which is preliminary data.</text>
</comment>
<proteinExistence type="predicted"/>
<dbReference type="Gene3D" id="3.90.1640.10">
    <property type="entry name" value="inorganic pyrophosphatase (n-terminal core)"/>
    <property type="match status" value="1"/>
</dbReference>
<dbReference type="InterPro" id="IPR038763">
    <property type="entry name" value="DHH_sf"/>
</dbReference>
<evidence type="ECO:0000313" key="4">
    <source>
        <dbReference type="Proteomes" id="UP000718451"/>
    </source>
</evidence>
<evidence type="ECO:0000259" key="1">
    <source>
        <dbReference type="Pfam" id="PF01368"/>
    </source>
</evidence>
<reference evidence="3 4" key="1">
    <citation type="submission" date="2020-04" db="EMBL/GenBank/DDBJ databases">
        <authorList>
            <person name="Yoon J."/>
        </authorList>
    </citation>
    <scope>NUCLEOTIDE SEQUENCE [LARGE SCALE GENOMIC DNA]</scope>
    <source>
        <strain evidence="3 4">DJ-13</strain>
    </source>
</reference>
<keyword evidence="4" id="KW-1185">Reference proteome</keyword>
<dbReference type="RefSeq" id="WP_168553004.1">
    <property type="nucleotide sequence ID" value="NZ_JAAWWL010000002.1"/>
</dbReference>
<dbReference type="InterPro" id="IPR003156">
    <property type="entry name" value="DHHA1_dom"/>
</dbReference>
<dbReference type="Proteomes" id="UP000718451">
    <property type="component" value="Unassembled WGS sequence"/>
</dbReference>
<name>A0ABX1GVS4_9FLAO</name>
<feature type="domain" description="DHHA1" evidence="2">
    <location>
        <begin position="245"/>
        <end position="328"/>
    </location>
</feature>
<dbReference type="InterPro" id="IPR001667">
    <property type="entry name" value="DDH_dom"/>
</dbReference>
<protein>
    <submittedName>
        <fullName evidence="3">Bifunctional oligoribonuclease/PAP phosphatase NrnA</fullName>
    </submittedName>
</protein>
<dbReference type="Pfam" id="PF01368">
    <property type="entry name" value="DHH"/>
    <property type="match status" value="1"/>
</dbReference>